<dbReference type="GO" id="GO:0009231">
    <property type="term" value="P:riboflavin biosynthetic process"/>
    <property type="evidence" value="ECO:0007669"/>
    <property type="project" value="UniProtKB-UniPathway"/>
</dbReference>
<keyword evidence="6" id="KW-0479">Metal-binding</keyword>
<dbReference type="NCBIfam" id="NF001591">
    <property type="entry name" value="PRK00393.1"/>
    <property type="match status" value="1"/>
</dbReference>
<dbReference type="FunFam" id="3.40.50.10990:FF:000001">
    <property type="entry name" value="Riboflavin biosynthesis protein RibBA"/>
    <property type="match status" value="1"/>
</dbReference>
<evidence type="ECO:0000256" key="11">
    <source>
        <dbReference type="ARBA" id="ARBA00043932"/>
    </source>
</evidence>
<dbReference type="EMBL" id="AM420293">
    <property type="protein sequence ID" value="CAM02162.1"/>
    <property type="molecule type" value="Genomic_DNA"/>
</dbReference>
<dbReference type="eggNOG" id="COG0807">
    <property type="taxonomic scope" value="Bacteria"/>
</dbReference>
<name>A4FDN7_SACEN</name>
<dbReference type="Gene3D" id="3.40.50.10990">
    <property type="entry name" value="GTP cyclohydrolase II"/>
    <property type="match status" value="1"/>
</dbReference>
<dbReference type="STRING" id="405948.SACE_2884"/>
<evidence type="ECO:0000256" key="9">
    <source>
        <dbReference type="ARBA" id="ARBA00022833"/>
    </source>
</evidence>
<dbReference type="GO" id="GO:0005829">
    <property type="term" value="C:cytosol"/>
    <property type="evidence" value="ECO:0007669"/>
    <property type="project" value="TreeGrafter"/>
</dbReference>
<dbReference type="GO" id="GO:0046872">
    <property type="term" value="F:metal ion binding"/>
    <property type="evidence" value="ECO:0007669"/>
    <property type="project" value="UniProtKB-KW"/>
</dbReference>
<dbReference type="GO" id="GO:0005525">
    <property type="term" value="F:GTP binding"/>
    <property type="evidence" value="ECO:0007669"/>
    <property type="project" value="UniProtKB-KW"/>
</dbReference>
<dbReference type="InterPro" id="IPR036144">
    <property type="entry name" value="RibA-like_sf"/>
</dbReference>
<evidence type="ECO:0000256" key="1">
    <source>
        <dbReference type="ARBA" id="ARBA00001947"/>
    </source>
</evidence>
<evidence type="ECO:0000256" key="3">
    <source>
        <dbReference type="ARBA" id="ARBA00005520"/>
    </source>
</evidence>
<evidence type="ECO:0000256" key="6">
    <source>
        <dbReference type="ARBA" id="ARBA00022723"/>
    </source>
</evidence>
<protein>
    <recommendedName>
        <fullName evidence="4">GTP cyclohydrolase II</fullName>
        <ecNumber evidence="4">3.5.4.25</ecNumber>
    </recommendedName>
</protein>
<keyword evidence="10" id="KW-0342">GTP-binding</keyword>
<dbReference type="CDD" id="cd00641">
    <property type="entry name" value="GTP_cyclohydro2"/>
    <property type="match status" value="1"/>
</dbReference>
<dbReference type="Pfam" id="PF00925">
    <property type="entry name" value="GTP_cyclohydro2"/>
    <property type="match status" value="1"/>
</dbReference>
<evidence type="ECO:0000256" key="8">
    <source>
        <dbReference type="ARBA" id="ARBA00022801"/>
    </source>
</evidence>
<dbReference type="RefSeq" id="WP_009946362.1">
    <property type="nucleotide sequence ID" value="NC_009142.1"/>
</dbReference>
<accession>A4FDN7</accession>
<dbReference type="Proteomes" id="UP000006728">
    <property type="component" value="Chromosome"/>
</dbReference>
<evidence type="ECO:0000256" key="10">
    <source>
        <dbReference type="ARBA" id="ARBA00023134"/>
    </source>
</evidence>
<evidence type="ECO:0000256" key="5">
    <source>
        <dbReference type="ARBA" id="ARBA00022619"/>
    </source>
</evidence>
<gene>
    <name evidence="13" type="primary">toxB</name>
    <name evidence="13" type="ordered locus">SACE_2884</name>
</gene>
<keyword evidence="5" id="KW-0686">Riboflavin biosynthesis</keyword>
<organism evidence="13 14">
    <name type="scientific">Saccharopolyspora erythraea (strain ATCC 11635 / DSM 40517 / JCM 4748 / NBRC 13426 / NCIMB 8594 / NRRL 2338)</name>
    <dbReference type="NCBI Taxonomy" id="405948"/>
    <lineage>
        <taxon>Bacteria</taxon>
        <taxon>Bacillati</taxon>
        <taxon>Actinomycetota</taxon>
        <taxon>Actinomycetes</taxon>
        <taxon>Pseudonocardiales</taxon>
        <taxon>Pseudonocardiaceae</taxon>
        <taxon>Saccharopolyspora</taxon>
    </lineage>
</organism>
<comment type="pathway">
    <text evidence="2">Cofactor biosynthesis; riboflavin biosynthesis; 5-amino-6-(D-ribitylamino)uracil from GTP: step 1/4.</text>
</comment>
<comment type="function">
    <text evidence="11">Catalyzes the conversion of GTP to 2,5-diamino-6-ribosylamino-4(3H)-pyrimidinone 5'-phosphate (DARP), formate and pyrophosphate.</text>
</comment>
<keyword evidence="9" id="KW-0862">Zinc</keyword>
<dbReference type="UniPathway" id="UPA00275"/>
<evidence type="ECO:0000256" key="2">
    <source>
        <dbReference type="ARBA" id="ARBA00004853"/>
    </source>
</evidence>
<proteinExistence type="inferred from homology"/>
<dbReference type="GO" id="GO:0003935">
    <property type="term" value="F:GTP cyclohydrolase II activity"/>
    <property type="evidence" value="ECO:0007669"/>
    <property type="project" value="UniProtKB-EC"/>
</dbReference>
<comment type="catalytic activity">
    <reaction evidence="12">
        <text>GTP + 4 H2O = 2,5-diamino-6-hydroxy-4-(5-phosphoribosylamino)-pyrimidine + formate + 2 phosphate + 3 H(+)</text>
        <dbReference type="Rhea" id="RHEA:23704"/>
        <dbReference type="ChEBI" id="CHEBI:15377"/>
        <dbReference type="ChEBI" id="CHEBI:15378"/>
        <dbReference type="ChEBI" id="CHEBI:15740"/>
        <dbReference type="ChEBI" id="CHEBI:37565"/>
        <dbReference type="ChEBI" id="CHEBI:43474"/>
        <dbReference type="ChEBI" id="CHEBI:58614"/>
        <dbReference type="EC" id="3.5.4.25"/>
    </reaction>
</comment>
<dbReference type="KEGG" id="sen:SACE_2884"/>
<dbReference type="EC" id="3.5.4.25" evidence="4"/>
<keyword evidence="7" id="KW-0547">Nucleotide-binding</keyword>
<evidence type="ECO:0000313" key="14">
    <source>
        <dbReference type="Proteomes" id="UP000006728"/>
    </source>
</evidence>
<evidence type="ECO:0000256" key="12">
    <source>
        <dbReference type="ARBA" id="ARBA00049295"/>
    </source>
</evidence>
<evidence type="ECO:0000256" key="7">
    <source>
        <dbReference type="ARBA" id="ARBA00022741"/>
    </source>
</evidence>
<evidence type="ECO:0000256" key="4">
    <source>
        <dbReference type="ARBA" id="ARBA00012762"/>
    </source>
</evidence>
<dbReference type="PANTHER" id="PTHR21327">
    <property type="entry name" value="GTP CYCLOHYDROLASE II-RELATED"/>
    <property type="match status" value="1"/>
</dbReference>
<dbReference type="HOGENOM" id="CLU_020273_2_1_11"/>
<dbReference type="PANTHER" id="PTHR21327:SF18">
    <property type="entry name" value="3,4-DIHYDROXY-2-BUTANONE 4-PHOSPHATE SYNTHASE"/>
    <property type="match status" value="1"/>
</dbReference>
<sequence length="202" mass="21901">MVRRRVTIPLLSKAGGATLNPEVVTFSGSSDGQEHIALVFGGGTEVPLVRVHSECLTGDVFGSARCDCGPQLDEAIETVSRQGGVILYLRQEGRGIGLYNKLDAYFLQDELGVDTFEANRRLNFSDDERDYRVAAAMLRALGIDRIRILSNNPDKVEQLTGCGIDVAEAVPTGVFVNDANRKYLMAKVTTAGHQVELMEGAL</sequence>
<dbReference type="AlphaFoldDB" id="A4FDN7"/>
<keyword evidence="14" id="KW-1185">Reference proteome</keyword>
<dbReference type="InterPro" id="IPR032677">
    <property type="entry name" value="GTP_cyclohydro_II"/>
</dbReference>
<dbReference type="SUPFAM" id="SSF142695">
    <property type="entry name" value="RibA-like"/>
    <property type="match status" value="1"/>
</dbReference>
<dbReference type="OrthoDB" id="9793111at2"/>
<comment type="similarity">
    <text evidence="3">In the N-terminal section; belongs to the DHBP synthase family.</text>
</comment>
<reference evidence="13 14" key="1">
    <citation type="journal article" date="2007" name="Nat. Biotechnol.">
        <title>Complete genome sequence of the erythromycin-producing bacterium Saccharopolyspora erythraea NRRL23338.</title>
        <authorList>
            <person name="Oliynyk M."/>
            <person name="Samborskyy M."/>
            <person name="Lester J.B."/>
            <person name="Mironenko T."/>
            <person name="Scott N."/>
            <person name="Dickens S."/>
            <person name="Haydock S.F."/>
            <person name="Leadlay P.F."/>
        </authorList>
    </citation>
    <scope>NUCLEOTIDE SEQUENCE [LARGE SCALE GENOMIC DNA]</scope>
    <source>
        <strain evidence="14">ATCC 11635 / DSM 40517 / JCM 4748 / NBRC 13426 / NCIMB 8594 / NRRL 2338</strain>
    </source>
</reference>
<keyword evidence="8 13" id="KW-0378">Hydrolase</keyword>
<evidence type="ECO:0000313" key="13">
    <source>
        <dbReference type="EMBL" id="CAM02162.1"/>
    </source>
</evidence>
<dbReference type="InterPro" id="IPR000926">
    <property type="entry name" value="RibA"/>
</dbReference>
<comment type="cofactor">
    <cofactor evidence="1">
        <name>Zn(2+)</name>
        <dbReference type="ChEBI" id="CHEBI:29105"/>
    </cofactor>
</comment>